<reference evidence="1" key="2">
    <citation type="submission" date="2022-10" db="EMBL/GenBank/DDBJ databases">
        <authorList>
            <consortium name="ENA_rothamsted_submissions"/>
            <consortium name="culmorum"/>
            <person name="King R."/>
        </authorList>
    </citation>
    <scope>NUCLEOTIDE SEQUENCE</scope>
</reference>
<evidence type="ECO:0000313" key="2">
    <source>
        <dbReference type="Proteomes" id="UP001153714"/>
    </source>
</evidence>
<sequence length="108" mass="12700">MWCISDTTQSISTQWLSTLSHIPPLHLRRQQALLKEAHKIASIPDLLAHQEFMYPQSLRLKSRWPPNQTAHCLMVKPFNLEEKWNIEWRSNPPNAAALNYDPTRKWSI</sequence>
<dbReference type="AlphaFoldDB" id="A0A9N9QY51"/>
<gene>
    <name evidence="1" type="ORF">DIATSA_LOCUS3736</name>
</gene>
<dbReference type="EMBL" id="OU893345">
    <property type="protein sequence ID" value="CAG9785724.1"/>
    <property type="molecule type" value="Genomic_DNA"/>
</dbReference>
<dbReference type="OrthoDB" id="409048at2759"/>
<evidence type="ECO:0000313" key="1">
    <source>
        <dbReference type="EMBL" id="CAG9785724.1"/>
    </source>
</evidence>
<proteinExistence type="predicted"/>
<keyword evidence="2" id="KW-1185">Reference proteome</keyword>
<protein>
    <submittedName>
        <fullName evidence="1">Uncharacterized protein</fullName>
    </submittedName>
</protein>
<organism evidence="1 2">
    <name type="scientific">Diatraea saccharalis</name>
    <name type="common">sugarcane borer</name>
    <dbReference type="NCBI Taxonomy" id="40085"/>
    <lineage>
        <taxon>Eukaryota</taxon>
        <taxon>Metazoa</taxon>
        <taxon>Ecdysozoa</taxon>
        <taxon>Arthropoda</taxon>
        <taxon>Hexapoda</taxon>
        <taxon>Insecta</taxon>
        <taxon>Pterygota</taxon>
        <taxon>Neoptera</taxon>
        <taxon>Endopterygota</taxon>
        <taxon>Lepidoptera</taxon>
        <taxon>Glossata</taxon>
        <taxon>Ditrysia</taxon>
        <taxon>Pyraloidea</taxon>
        <taxon>Crambidae</taxon>
        <taxon>Crambinae</taxon>
        <taxon>Diatraea</taxon>
    </lineage>
</organism>
<accession>A0A9N9QY51</accession>
<name>A0A9N9QY51_9NEOP</name>
<dbReference type="Proteomes" id="UP001153714">
    <property type="component" value="Chromosome 14"/>
</dbReference>
<reference evidence="1" key="1">
    <citation type="submission" date="2021-12" db="EMBL/GenBank/DDBJ databases">
        <authorList>
            <person name="King R."/>
        </authorList>
    </citation>
    <scope>NUCLEOTIDE SEQUENCE</scope>
</reference>